<organism evidence="4 5">
    <name type="scientific">Vibrio diabolicus</name>
    <dbReference type="NCBI Taxonomy" id="50719"/>
    <lineage>
        <taxon>Bacteria</taxon>
        <taxon>Pseudomonadati</taxon>
        <taxon>Pseudomonadota</taxon>
        <taxon>Gammaproteobacteria</taxon>
        <taxon>Vibrionales</taxon>
        <taxon>Vibrionaceae</taxon>
        <taxon>Vibrio</taxon>
        <taxon>Vibrio diabolicus subgroup</taxon>
    </lineage>
</organism>
<evidence type="ECO:0000313" key="5">
    <source>
        <dbReference type="Proteomes" id="UP000596337"/>
    </source>
</evidence>
<dbReference type="Pfam" id="PF13592">
    <property type="entry name" value="HTH_33"/>
    <property type="match status" value="1"/>
</dbReference>
<dbReference type="Pfam" id="PF13551">
    <property type="entry name" value="HTH_29"/>
    <property type="match status" value="1"/>
</dbReference>
<gene>
    <name evidence="4" type="ORF">JOS67_00665</name>
    <name evidence="3" type="ORF">JOS67_13645</name>
</gene>
<dbReference type="Proteomes" id="UP000596337">
    <property type="component" value="Chromosome 1"/>
</dbReference>
<dbReference type="AlphaFoldDB" id="A0AA92LRH0"/>
<proteinExistence type="predicted"/>
<dbReference type="EMBL" id="CP069195">
    <property type="protein sequence ID" value="QRG82605.1"/>
    <property type="molecule type" value="Genomic_DNA"/>
</dbReference>
<dbReference type="Gene3D" id="3.30.420.10">
    <property type="entry name" value="Ribonuclease H-like superfamily/Ribonuclease H"/>
    <property type="match status" value="1"/>
</dbReference>
<evidence type="ECO:0000259" key="2">
    <source>
        <dbReference type="Pfam" id="PF13592"/>
    </source>
</evidence>
<dbReference type="InterPro" id="IPR025959">
    <property type="entry name" value="Winged_HTH_dom"/>
</dbReference>
<reference evidence="4 5" key="1">
    <citation type="submission" date="2021-01" db="EMBL/GenBank/DDBJ databases">
        <title>Characterization of a novel blaVMB-2- harboring plasmid in Vibrio diabolicus.</title>
        <authorList>
            <person name="Liu M."/>
        </authorList>
    </citation>
    <scope>NUCLEOTIDE SEQUENCE [LARGE SCALE GENOMIC DNA]</scope>
    <source>
        <strain evidence="4 5">SLV18</strain>
    </source>
</reference>
<dbReference type="EMBL" id="CP069195">
    <property type="protein sequence ID" value="QRG82918.1"/>
    <property type="molecule type" value="Genomic_DNA"/>
</dbReference>
<dbReference type="PANTHER" id="PTHR46564:SF1">
    <property type="entry name" value="TRANSPOSASE"/>
    <property type="match status" value="1"/>
</dbReference>
<dbReference type="NCBIfam" id="NF033545">
    <property type="entry name" value="transpos_IS630"/>
    <property type="match status" value="1"/>
</dbReference>
<dbReference type="InterPro" id="IPR009057">
    <property type="entry name" value="Homeodomain-like_sf"/>
</dbReference>
<evidence type="ECO:0000313" key="3">
    <source>
        <dbReference type="EMBL" id="QRG82605.1"/>
    </source>
</evidence>
<dbReference type="SUPFAM" id="SSF46689">
    <property type="entry name" value="Homeodomain-like"/>
    <property type="match status" value="1"/>
</dbReference>
<accession>A0AA92LRH0</accession>
<dbReference type="Pfam" id="PF13358">
    <property type="entry name" value="DDE_3"/>
    <property type="match status" value="1"/>
</dbReference>
<protein>
    <submittedName>
        <fullName evidence="4">IS630 family transposase</fullName>
    </submittedName>
</protein>
<dbReference type="InterPro" id="IPR038717">
    <property type="entry name" value="Tc1-like_DDE_dom"/>
</dbReference>
<feature type="domain" description="Tc1-like transposase DDE" evidence="1">
    <location>
        <begin position="174"/>
        <end position="313"/>
    </location>
</feature>
<dbReference type="InterPro" id="IPR036397">
    <property type="entry name" value="RNaseH_sf"/>
</dbReference>
<evidence type="ECO:0000313" key="4">
    <source>
        <dbReference type="EMBL" id="QRG82918.1"/>
    </source>
</evidence>
<name>A0AA92LRH0_9VIBR</name>
<dbReference type="GO" id="GO:0003676">
    <property type="term" value="F:nucleic acid binding"/>
    <property type="evidence" value="ECO:0007669"/>
    <property type="project" value="InterPro"/>
</dbReference>
<evidence type="ECO:0000259" key="1">
    <source>
        <dbReference type="Pfam" id="PF13358"/>
    </source>
</evidence>
<dbReference type="InterPro" id="IPR047655">
    <property type="entry name" value="Transpos_IS630-like"/>
</dbReference>
<sequence>MDSLKNTDFKALARKQKSVQMKMRLLALAHFQEGHSRTQIAKFLKVSRTSVNKWVKAYLDEGLEGLKEKPRDGRPAWLTPEQQKQLAHYIEENAAKPSGGRLTGADIHQYIKQEFGKNYHPDHVYTVLKKLGFSWITSRSRHPKQSQKAQDDLKKFKIETILKIPGHMALECVDVWFQDEARFGQQNTTTKLWARKGSRPRATKQQQFEYAHIFGSVCPSRGIGEAIVVPYLGKDVMQQHLAQISAMTEPERHAVIIMDGAGWHTDDISEQFHNVSIVKLPPYSPELNSIEQVWSWMRQHHLANIAFKNYDDIVDKVCSAWNSFLSCSTRVARTCMRDWIDLTS</sequence>
<feature type="domain" description="Winged helix-turn helix" evidence="2">
    <location>
        <begin position="99"/>
        <end position="152"/>
    </location>
</feature>
<dbReference type="PANTHER" id="PTHR46564">
    <property type="entry name" value="TRANSPOSASE"/>
    <property type="match status" value="1"/>
</dbReference>